<dbReference type="Proteomes" id="UP000198287">
    <property type="component" value="Unassembled WGS sequence"/>
</dbReference>
<keyword evidence="5" id="KW-1185">Reference proteome</keyword>
<proteinExistence type="predicted"/>
<sequence length="412" mass="46209">MAQPENIVSKLTNSVATSNILLGLQGFVAGAIVSGYTAYQKLELQRLVEIMDNIRDRLGSLEHNTATLGLDLDRIQNALHNVERSLEDYTISTTLEGIDILKESMKEALLLSNVAKLQISSLLRNMGKDLLDSKHSKNQLHENHVYTAVTGVASFGLYATVGLAPITIPIGFAAAYYSCRYKINENEARDNIAELNRLINNLYNYEINLKQMEIRMDSAMLDLKLFRVRINSNSWSNTVMCMTALAGVVVLVFAVNMYVLRNIIDRKPQVSQTPQPPTSDQSRTLRHSESPASSNSCLHAPRPQRTLASDLRAFRPIHRRPPQKLVPSDHHGLHPPLNLVPTDLRSLDLPYRRSRIYAIDLRYHALRPPTNVGPSDRHALQPPTNPVLSDLRRANLPSEGRSTPIYEEQRSS</sequence>
<evidence type="ECO:0000313" key="4">
    <source>
        <dbReference type="EMBL" id="OXA42869.1"/>
    </source>
</evidence>
<evidence type="ECO:0000256" key="3">
    <source>
        <dbReference type="SAM" id="Phobius"/>
    </source>
</evidence>
<keyword evidence="3" id="KW-0812">Transmembrane</keyword>
<organism evidence="4 5">
    <name type="scientific">Folsomia candida</name>
    <name type="common">Springtail</name>
    <dbReference type="NCBI Taxonomy" id="158441"/>
    <lineage>
        <taxon>Eukaryota</taxon>
        <taxon>Metazoa</taxon>
        <taxon>Ecdysozoa</taxon>
        <taxon>Arthropoda</taxon>
        <taxon>Hexapoda</taxon>
        <taxon>Collembola</taxon>
        <taxon>Entomobryomorpha</taxon>
        <taxon>Isotomoidea</taxon>
        <taxon>Isotomidae</taxon>
        <taxon>Proisotominae</taxon>
        <taxon>Folsomia</taxon>
    </lineage>
</organism>
<evidence type="ECO:0000256" key="1">
    <source>
        <dbReference type="SAM" id="Coils"/>
    </source>
</evidence>
<feature type="region of interest" description="Disordered" evidence="2">
    <location>
        <begin position="269"/>
        <end position="302"/>
    </location>
</feature>
<feature type="coiled-coil region" evidence="1">
    <location>
        <begin position="44"/>
        <end position="92"/>
    </location>
</feature>
<protein>
    <submittedName>
        <fullName evidence="4">Uncharacterized protein</fullName>
    </submittedName>
</protein>
<keyword evidence="1" id="KW-0175">Coiled coil</keyword>
<accession>A0A226DCD7</accession>
<dbReference type="EMBL" id="LNIX01000024">
    <property type="protein sequence ID" value="OXA42869.1"/>
    <property type="molecule type" value="Genomic_DNA"/>
</dbReference>
<evidence type="ECO:0000313" key="5">
    <source>
        <dbReference type="Proteomes" id="UP000198287"/>
    </source>
</evidence>
<name>A0A226DCD7_FOLCA</name>
<keyword evidence="3" id="KW-0472">Membrane</keyword>
<feature type="region of interest" description="Disordered" evidence="2">
    <location>
        <begin position="367"/>
        <end position="412"/>
    </location>
</feature>
<gene>
    <name evidence="4" type="ORF">Fcan01_22398</name>
</gene>
<feature type="transmembrane region" description="Helical" evidence="3">
    <location>
        <begin position="20"/>
        <end position="39"/>
    </location>
</feature>
<comment type="caution">
    <text evidence="4">The sequence shown here is derived from an EMBL/GenBank/DDBJ whole genome shotgun (WGS) entry which is preliminary data.</text>
</comment>
<feature type="compositionally biased region" description="Low complexity" evidence="2">
    <location>
        <begin position="269"/>
        <end position="282"/>
    </location>
</feature>
<feature type="transmembrane region" description="Helical" evidence="3">
    <location>
        <begin position="239"/>
        <end position="260"/>
    </location>
</feature>
<dbReference type="AlphaFoldDB" id="A0A226DCD7"/>
<reference evidence="4 5" key="1">
    <citation type="submission" date="2015-12" db="EMBL/GenBank/DDBJ databases">
        <title>The genome of Folsomia candida.</title>
        <authorList>
            <person name="Faddeeva A."/>
            <person name="Derks M.F."/>
            <person name="Anvar Y."/>
            <person name="Smit S."/>
            <person name="Van Straalen N."/>
            <person name="Roelofs D."/>
        </authorList>
    </citation>
    <scope>NUCLEOTIDE SEQUENCE [LARGE SCALE GENOMIC DNA]</scope>
    <source>
        <strain evidence="4 5">VU population</strain>
        <tissue evidence="4">Whole body</tissue>
    </source>
</reference>
<keyword evidence="3" id="KW-1133">Transmembrane helix</keyword>
<evidence type="ECO:0000256" key="2">
    <source>
        <dbReference type="SAM" id="MobiDB-lite"/>
    </source>
</evidence>